<keyword evidence="7" id="KW-0998">Cell outer membrane</keyword>
<feature type="domain" description="Outer membrane protein beta-barrel" evidence="10">
    <location>
        <begin position="388"/>
        <end position="780"/>
    </location>
</feature>
<dbReference type="Gene3D" id="2.170.130.10">
    <property type="entry name" value="TonB-dependent receptor, plug domain"/>
    <property type="match status" value="1"/>
</dbReference>
<dbReference type="InterPro" id="IPR039426">
    <property type="entry name" value="TonB-dep_rcpt-like"/>
</dbReference>
<dbReference type="InterPro" id="IPR041700">
    <property type="entry name" value="OMP_b-brl_3"/>
</dbReference>
<keyword evidence="11" id="KW-0675">Receptor</keyword>
<dbReference type="SUPFAM" id="SSF56935">
    <property type="entry name" value="Porins"/>
    <property type="match status" value="1"/>
</dbReference>
<evidence type="ECO:0000256" key="4">
    <source>
        <dbReference type="ARBA" id="ARBA00022692"/>
    </source>
</evidence>
<dbReference type="InterPro" id="IPR013784">
    <property type="entry name" value="Carb-bd-like_fold"/>
</dbReference>
<evidence type="ECO:0000313" key="12">
    <source>
        <dbReference type="Proteomes" id="UP001596958"/>
    </source>
</evidence>
<dbReference type="InterPro" id="IPR012910">
    <property type="entry name" value="Plug_dom"/>
</dbReference>
<keyword evidence="3" id="KW-1134">Transmembrane beta strand</keyword>
<dbReference type="Pfam" id="PF13620">
    <property type="entry name" value="CarboxypepD_reg"/>
    <property type="match status" value="1"/>
</dbReference>
<dbReference type="Pfam" id="PF07715">
    <property type="entry name" value="Plug"/>
    <property type="match status" value="1"/>
</dbReference>
<reference evidence="12" key="1">
    <citation type="journal article" date="2019" name="Int. J. Syst. Evol. Microbiol.">
        <title>The Global Catalogue of Microorganisms (GCM) 10K type strain sequencing project: providing services to taxonomists for standard genome sequencing and annotation.</title>
        <authorList>
            <consortium name="The Broad Institute Genomics Platform"/>
            <consortium name="The Broad Institute Genome Sequencing Center for Infectious Disease"/>
            <person name="Wu L."/>
            <person name="Ma J."/>
        </authorList>
    </citation>
    <scope>NUCLEOTIDE SEQUENCE [LARGE SCALE GENOMIC DNA]</scope>
    <source>
        <strain evidence="12">CCUG 63418</strain>
    </source>
</reference>
<comment type="subcellular location">
    <subcellularLocation>
        <location evidence="1">Cell outer membrane</location>
        <topology evidence="1">Multi-pass membrane protein</topology>
    </subcellularLocation>
</comment>
<dbReference type="Pfam" id="PF14905">
    <property type="entry name" value="OMP_b-brl_3"/>
    <property type="match status" value="1"/>
</dbReference>
<dbReference type="EMBL" id="JBHTHU010000009">
    <property type="protein sequence ID" value="MFD0750952.1"/>
    <property type="molecule type" value="Genomic_DNA"/>
</dbReference>
<dbReference type="PANTHER" id="PTHR30069">
    <property type="entry name" value="TONB-DEPENDENT OUTER MEMBRANE RECEPTOR"/>
    <property type="match status" value="1"/>
</dbReference>
<dbReference type="PANTHER" id="PTHR30069:SF29">
    <property type="entry name" value="HEMOGLOBIN AND HEMOGLOBIN-HAPTOGLOBIN-BINDING PROTEIN 1-RELATED"/>
    <property type="match status" value="1"/>
</dbReference>
<evidence type="ECO:0000256" key="5">
    <source>
        <dbReference type="ARBA" id="ARBA00022729"/>
    </source>
</evidence>
<gene>
    <name evidence="11" type="ORF">ACFQZS_12425</name>
</gene>
<keyword evidence="4" id="KW-0812">Transmembrane</keyword>
<dbReference type="InterPro" id="IPR037066">
    <property type="entry name" value="Plug_dom_sf"/>
</dbReference>
<feature type="domain" description="TonB-dependent receptor plug" evidence="9">
    <location>
        <begin position="149"/>
        <end position="230"/>
    </location>
</feature>
<feature type="chain" id="PRO_5047304913" evidence="8">
    <location>
        <begin position="27"/>
        <end position="803"/>
    </location>
</feature>
<organism evidence="11 12">
    <name type="scientific">Mucilaginibacter calamicampi</name>
    <dbReference type="NCBI Taxonomy" id="1302352"/>
    <lineage>
        <taxon>Bacteria</taxon>
        <taxon>Pseudomonadati</taxon>
        <taxon>Bacteroidota</taxon>
        <taxon>Sphingobacteriia</taxon>
        <taxon>Sphingobacteriales</taxon>
        <taxon>Sphingobacteriaceae</taxon>
        <taxon>Mucilaginibacter</taxon>
    </lineage>
</organism>
<dbReference type="RefSeq" id="WP_377100679.1">
    <property type="nucleotide sequence ID" value="NZ_JBHTHU010000009.1"/>
</dbReference>
<evidence type="ECO:0000313" key="11">
    <source>
        <dbReference type="EMBL" id="MFD0750952.1"/>
    </source>
</evidence>
<evidence type="ECO:0000256" key="7">
    <source>
        <dbReference type="ARBA" id="ARBA00023237"/>
    </source>
</evidence>
<comment type="caution">
    <text evidence="11">The sequence shown here is derived from an EMBL/GenBank/DDBJ whole genome shotgun (WGS) entry which is preliminary data.</text>
</comment>
<keyword evidence="2" id="KW-0813">Transport</keyword>
<keyword evidence="5 8" id="KW-0732">Signal</keyword>
<evidence type="ECO:0000256" key="8">
    <source>
        <dbReference type="SAM" id="SignalP"/>
    </source>
</evidence>
<evidence type="ECO:0000256" key="1">
    <source>
        <dbReference type="ARBA" id="ARBA00004571"/>
    </source>
</evidence>
<protein>
    <submittedName>
        <fullName evidence="11">TonB-dependent receptor domain-containing protein</fullName>
    </submittedName>
</protein>
<evidence type="ECO:0000256" key="6">
    <source>
        <dbReference type="ARBA" id="ARBA00023136"/>
    </source>
</evidence>
<keyword evidence="12" id="KW-1185">Reference proteome</keyword>
<feature type="signal peptide" evidence="8">
    <location>
        <begin position="1"/>
        <end position="26"/>
    </location>
</feature>
<accession>A0ABW2YWU0</accession>
<dbReference type="Proteomes" id="UP001596958">
    <property type="component" value="Unassembled WGS sequence"/>
</dbReference>
<evidence type="ECO:0000256" key="3">
    <source>
        <dbReference type="ARBA" id="ARBA00022452"/>
    </source>
</evidence>
<dbReference type="InterPro" id="IPR036942">
    <property type="entry name" value="Beta-barrel_TonB_sf"/>
</dbReference>
<evidence type="ECO:0000259" key="9">
    <source>
        <dbReference type="Pfam" id="PF07715"/>
    </source>
</evidence>
<keyword evidence="6" id="KW-0472">Membrane</keyword>
<sequence length="803" mass="88143">MKSIYKKIFTLLVALLGTGLSLTAQVAPAYSILGKVTDALTKQPMALTTVILKTDKNIIVKQMVTKTDGAFAFTGIPRSKYNIVLVNVGYQNKTVVVDAADASKINTDVGMIALETQMNNLKEVAIKADKPIIKQEIDRLSYDLQADPDSKVSNVLEMMRKVPFISIDANENILLKGNSSYKIFINGKPSGMLERDPTNILRSMPASTIQRIEVITAPPAKYDAEGLGGIINIITTKIPAAGYNGTLNVNGRYPAGPGLGTTFNIKEGKFGISAFGGGSFNNTPQTESLNTRATTGAASTYLTQQGNTKAEGKSAYIGTELSYEIDSLNLLTAQFNISGNRSNGDILQNTVLSGNTGVSEAYRVSNTGTNSGKSIDASLNYQLGFKRDKARLLTFSYRYMNYNSDNNNVLLATNRVNYLNPDQVQENKTNVREQTLQIDYVRGFKKWLVEAGVKGILRKNESDFQYNVNGLNSSSANNYSGDQNILAAYNTWQYTGKKWGIKAGARIEQTFTDADFIATTTNVKQNYLNVVPSVSMNWTLSKTSSLNLGYSQRLRRPSVNKLNPFVDRSNPNFLIAGNPELRRTIINSAQLSYRTSKKTSLTLSLNYDFVNGMDLPVATFDPVSKITTTTYKNMGNVSAVGTSANLNYPISKQLNFSTNANIQYFTMRGEVAGIMQSNQIWVISSSSTLAYAFNSGWRISGGVDVTGRNPTGLQGYTRGFVSSSLSVNKPLIKNKLTFSAAVRNPFTQYRYNITQTNGNDFTQLSTNQTYFRSFTASLNYNFGKLKDAIKKNKRGINNDDVSK</sequence>
<dbReference type="SUPFAM" id="SSF49452">
    <property type="entry name" value="Starch-binding domain-like"/>
    <property type="match status" value="1"/>
</dbReference>
<evidence type="ECO:0000256" key="2">
    <source>
        <dbReference type="ARBA" id="ARBA00022448"/>
    </source>
</evidence>
<proteinExistence type="predicted"/>
<dbReference type="Gene3D" id="2.60.40.1120">
    <property type="entry name" value="Carboxypeptidase-like, regulatory domain"/>
    <property type="match status" value="1"/>
</dbReference>
<name>A0ABW2YWU0_9SPHI</name>
<evidence type="ECO:0000259" key="10">
    <source>
        <dbReference type="Pfam" id="PF14905"/>
    </source>
</evidence>
<dbReference type="Gene3D" id="2.40.170.20">
    <property type="entry name" value="TonB-dependent receptor, beta-barrel domain"/>
    <property type="match status" value="1"/>
</dbReference>